<dbReference type="OrthoDB" id="3628158at2"/>
<sequence length="127" mass="13607">MRDLLKKCALLVAVAGLAVGCGSTNEDTEDALAGDFTRAAVDSGVAPEMTTGLAKSLYGDDGGAVCAALDDQPDDVALPWAWTRTHRMPSEHVKELVDYDRVVVEVYCPDEEGTFNALLDDLNYDPD</sequence>
<proteinExistence type="predicted"/>
<dbReference type="EMBL" id="VDFR01000057">
    <property type="protein sequence ID" value="TNC46313.1"/>
    <property type="molecule type" value="Genomic_DNA"/>
</dbReference>
<dbReference type="RefSeq" id="WP_139086076.1">
    <property type="nucleotide sequence ID" value="NZ_VDFR01000057.1"/>
</dbReference>
<reference evidence="2 3" key="1">
    <citation type="submission" date="2019-05" db="EMBL/GenBank/DDBJ databases">
        <title>Mumia sp. nov., isolated from the intestinal contents of plateau pika (Ochotona curzoniae) in the Qinghai-Tibet plateau of China.</title>
        <authorList>
            <person name="Tian Z."/>
        </authorList>
    </citation>
    <scope>NUCLEOTIDE SEQUENCE [LARGE SCALE GENOMIC DNA]</scope>
    <source>
        <strain evidence="3">527</strain>
        <strain evidence="2">Z527</strain>
    </source>
</reference>
<evidence type="ECO:0000313" key="3">
    <source>
        <dbReference type="Proteomes" id="UP000306740"/>
    </source>
</evidence>
<organism evidence="2 3">
    <name type="scientific">Mumia zhuanghuii</name>
    <dbReference type="NCBI Taxonomy" id="2585211"/>
    <lineage>
        <taxon>Bacteria</taxon>
        <taxon>Bacillati</taxon>
        <taxon>Actinomycetota</taxon>
        <taxon>Actinomycetes</taxon>
        <taxon>Propionibacteriales</taxon>
        <taxon>Nocardioidaceae</taxon>
        <taxon>Mumia</taxon>
    </lineage>
</organism>
<dbReference type="Proteomes" id="UP000306740">
    <property type="component" value="Unassembled WGS sequence"/>
</dbReference>
<gene>
    <name evidence="2" type="ORF">FHE65_12825</name>
    <name evidence="1" type="ORF">FHE65_22990</name>
</gene>
<evidence type="ECO:0000313" key="1">
    <source>
        <dbReference type="EMBL" id="TNC40488.1"/>
    </source>
</evidence>
<name>A0A5C4MLW8_9ACTN</name>
<dbReference type="EMBL" id="VDFR01000109">
    <property type="protein sequence ID" value="TNC40488.1"/>
    <property type="molecule type" value="Genomic_DNA"/>
</dbReference>
<protein>
    <recommendedName>
        <fullName evidence="4">DUF732 domain-containing protein</fullName>
    </recommendedName>
</protein>
<evidence type="ECO:0008006" key="4">
    <source>
        <dbReference type="Google" id="ProtNLM"/>
    </source>
</evidence>
<comment type="caution">
    <text evidence="2">The sequence shown here is derived from an EMBL/GenBank/DDBJ whole genome shotgun (WGS) entry which is preliminary data.</text>
</comment>
<dbReference type="PROSITE" id="PS51257">
    <property type="entry name" value="PROKAR_LIPOPROTEIN"/>
    <property type="match status" value="1"/>
</dbReference>
<accession>A0A5C4MLW8</accession>
<dbReference type="AlphaFoldDB" id="A0A5C4MLW8"/>
<evidence type="ECO:0000313" key="2">
    <source>
        <dbReference type="EMBL" id="TNC46313.1"/>
    </source>
</evidence>